<evidence type="ECO:0000313" key="4">
    <source>
        <dbReference type="Proteomes" id="UP000152474"/>
    </source>
</evidence>
<feature type="region of interest" description="Disordered" evidence="1">
    <location>
        <begin position="1"/>
        <end position="22"/>
    </location>
</feature>
<dbReference type="KEGG" id="vg:20098457"/>
<reference evidence="3 4" key="1">
    <citation type="submission" date="2013-11" db="EMBL/GenBank/DDBJ databases">
        <title>Genome sequence of elephant endotheliotropic herpesvirus 5.</title>
        <authorList>
            <person name="Wilkie G.S."/>
            <person name="Davison A.J."/>
            <person name="Denk D."/>
            <person name="Kerr K."/>
            <person name="Redrobe S."/>
            <person name="Steinbach F."/>
            <person name="Dastjerdi A."/>
        </authorList>
    </citation>
    <scope>NUCLEOTIDE SEQUENCE [LARGE SCALE GENOMIC DNA]</scope>
    <source>
        <strain evidence="3 4">Vijay</strain>
    </source>
</reference>
<keyword evidence="2" id="KW-1133">Transmembrane helix</keyword>
<name>A0A075CZR2_9BETA</name>
<dbReference type="Proteomes" id="UP000152474">
    <property type="component" value="Segment"/>
</dbReference>
<evidence type="ECO:0000256" key="1">
    <source>
        <dbReference type="SAM" id="MobiDB-lite"/>
    </source>
</evidence>
<protein>
    <submittedName>
        <fullName evidence="3">Protein EE15</fullName>
    </submittedName>
</protein>
<keyword evidence="2" id="KW-0812">Transmembrane</keyword>
<organism evidence="3 4">
    <name type="scientific">Elephant endotheliotropic herpesvirus 5</name>
    <dbReference type="NCBI Taxonomy" id="768738"/>
    <lineage>
        <taxon>Viruses</taxon>
        <taxon>Duplodnaviria</taxon>
        <taxon>Heunggongvirae</taxon>
        <taxon>Peploviricota</taxon>
        <taxon>Herviviricetes</taxon>
        <taxon>Herpesvirales</taxon>
        <taxon>Orthoherpesviridae</taxon>
        <taxon>Betaherpesvirinae</taxon>
        <taxon>Proboscivirus</taxon>
    </lineage>
</organism>
<evidence type="ECO:0000313" key="3">
    <source>
        <dbReference type="EMBL" id="AHC02789.1"/>
    </source>
</evidence>
<proteinExistence type="predicted"/>
<gene>
    <name evidence="3" type="primary">EE15</name>
</gene>
<dbReference type="EMBL" id="KF921519">
    <property type="protein sequence ID" value="AHC02789.1"/>
    <property type="molecule type" value="Genomic_DNA"/>
</dbReference>
<feature type="transmembrane region" description="Helical" evidence="2">
    <location>
        <begin position="135"/>
        <end position="159"/>
    </location>
</feature>
<sequence>MNPVDSNDHLDSMEKTNTDPKDVCLEMGLGDGDSLAASLLNLAASMQNVSNDPDRNPSPPPPYTTLLQTPDLNFDPSNSNVYERLQQWWTSVTETNGIPGTNAPQTLLLLLLLLFTLSHRFEDNRHTLHKKTRRIMFFVTTLAIVFMIYGISSIVYLSILR</sequence>
<keyword evidence="2" id="KW-0472">Membrane</keyword>
<evidence type="ECO:0000256" key="2">
    <source>
        <dbReference type="SAM" id="Phobius"/>
    </source>
</evidence>
<keyword evidence="4" id="KW-1185">Reference proteome</keyword>
<dbReference type="GeneID" id="20098457"/>
<dbReference type="OrthoDB" id="37630at10239"/>
<dbReference type="RefSeq" id="YP_009052035.1">
    <property type="nucleotide sequence ID" value="NC_024696.1"/>
</dbReference>
<accession>A0A075CZR2</accession>